<evidence type="ECO:0000259" key="1">
    <source>
        <dbReference type="PROSITE" id="PS50206"/>
    </source>
</evidence>
<dbReference type="OrthoDB" id="9800872at2"/>
<sequence>MSESISTDQLAVLLAQSQINLIDVRETFEFNVQHIDGAVNHPLSEIDKWDQQLDHNQKYYLICRSGHRSSQAQITLTQLGFDTVNVEGGMLNWHGSTV</sequence>
<protein>
    <recommendedName>
        <fullName evidence="1">Rhodanese domain-containing protein</fullName>
    </recommendedName>
</protein>
<dbReference type="Pfam" id="PF00581">
    <property type="entry name" value="Rhodanese"/>
    <property type="match status" value="1"/>
</dbReference>
<dbReference type="InterPro" id="IPR050229">
    <property type="entry name" value="GlpE_sulfurtransferase"/>
</dbReference>
<dbReference type="InterPro" id="IPR001763">
    <property type="entry name" value="Rhodanese-like_dom"/>
</dbReference>
<dbReference type="PATRIC" id="fig|1423807.3.peg.2457"/>
<feature type="domain" description="Rhodanese" evidence="1">
    <location>
        <begin position="15"/>
        <end position="98"/>
    </location>
</feature>
<keyword evidence="3" id="KW-1185">Reference proteome</keyword>
<name>A0A0R1W3F1_9LACO</name>
<dbReference type="EMBL" id="AZGF01000008">
    <property type="protein sequence ID" value="KRM12384.1"/>
    <property type="molecule type" value="Genomic_DNA"/>
</dbReference>
<dbReference type="Gene3D" id="3.40.250.10">
    <property type="entry name" value="Rhodanese-like domain"/>
    <property type="match status" value="1"/>
</dbReference>
<dbReference type="eggNOG" id="COG0607">
    <property type="taxonomic scope" value="Bacteria"/>
</dbReference>
<dbReference type="PANTHER" id="PTHR43031:SF17">
    <property type="entry name" value="SULFURTRANSFERASE YTWF-RELATED"/>
    <property type="match status" value="1"/>
</dbReference>
<accession>A0A0R1W3F1</accession>
<organism evidence="2 3">
    <name type="scientific">Paucilactobacillus suebicus DSM 5007 = KCTC 3549</name>
    <dbReference type="NCBI Taxonomy" id="1423807"/>
    <lineage>
        <taxon>Bacteria</taxon>
        <taxon>Bacillati</taxon>
        <taxon>Bacillota</taxon>
        <taxon>Bacilli</taxon>
        <taxon>Lactobacillales</taxon>
        <taxon>Lactobacillaceae</taxon>
        <taxon>Paucilactobacillus</taxon>
    </lineage>
</organism>
<dbReference type="PROSITE" id="PS50206">
    <property type="entry name" value="RHODANESE_3"/>
    <property type="match status" value="1"/>
</dbReference>
<dbReference type="PANTHER" id="PTHR43031">
    <property type="entry name" value="FAD-DEPENDENT OXIDOREDUCTASE"/>
    <property type="match status" value="1"/>
</dbReference>
<dbReference type="STRING" id="1423807.FD16_GL002379"/>
<dbReference type="AlphaFoldDB" id="A0A0R1W3F1"/>
<dbReference type="RefSeq" id="WP_010621263.1">
    <property type="nucleotide sequence ID" value="NZ_AZGF01000008.1"/>
</dbReference>
<reference evidence="2 3" key="1">
    <citation type="journal article" date="2015" name="Genome Announc.">
        <title>Expanding the biotechnology potential of lactobacilli through comparative genomics of 213 strains and associated genera.</title>
        <authorList>
            <person name="Sun Z."/>
            <person name="Harris H.M."/>
            <person name="McCann A."/>
            <person name="Guo C."/>
            <person name="Argimon S."/>
            <person name="Zhang W."/>
            <person name="Yang X."/>
            <person name="Jeffery I.B."/>
            <person name="Cooney J.C."/>
            <person name="Kagawa T.F."/>
            <person name="Liu W."/>
            <person name="Song Y."/>
            <person name="Salvetti E."/>
            <person name="Wrobel A."/>
            <person name="Rasinkangas P."/>
            <person name="Parkhill J."/>
            <person name="Rea M.C."/>
            <person name="O'Sullivan O."/>
            <person name="Ritari J."/>
            <person name="Douillard F.P."/>
            <person name="Paul Ross R."/>
            <person name="Yang R."/>
            <person name="Briner A.E."/>
            <person name="Felis G.E."/>
            <person name="de Vos W.M."/>
            <person name="Barrangou R."/>
            <person name="Klaenhammer T.R."/>
            <person name="Caufield P.W."/>
            <person name="Cui Y."/>
            <person name="Zhang H."/>
            <person name="O'Toole P.W."/>
        </authorList>
    </citation>
    <scope>NUCLEOTIDE SEQUENCE [LARGE SCALE GENOMIC DNA]</scope>
    <source>
        <strain evidence="2 3">DSM 5007</strain>
    </source>
</reference>
<dbReference type="InterPro" id="IPR036873">
    <property type="entry name" value="Rhodanese-like_dom_sf"/>
</dbReference>
<evidence type="ECO:0000313" key="3">
    <source>
        <dbReference type="Proteomes" id="UP000051820"/>
    </source>
</evidence>
<dbReference type="CDD" id="cd00158">
    <property type="entry name" value="RHOD"/>
    <property type="match status" value="1"/>
</dbReference>
<dbReference type="Proteomes" id="UP000051820">
    <property type="component" value="Unassembled WGS sequence"/>
</dbReference>
<proteinExistence type="predicted"/>
<dbReference type="SUPFAM" id="SSF52821">
    <property type="entry name" value="Rhodanese/Cell cycle control phosphatase"/>
    <property type="match status" value="1"/>
</dbReference>
<evidence type="ECO:0000313" key="2">
    <source>
        <dbReference type="EMBL" id="KRM12384.1"/>
    </source>
</evidence>
<dbReference type="SMART" id="SM00450">
    <property type="entry name" value="RHOD"/>
    <property type="match status" value="1"/>
</dbReference>
<gene>
    <name evidence="2" type="ORF">FD16_GL002379</name>
</gene>
<comment type="caution">
    <text evidence="2">The sequence shown here is derived from an EMBL/GenBank/DDBJ whole genome shotgun (WGS) entry which is preliminary data.</text>
</comment>